<evidence type="ECO:0000313" key="3">
    <source>
        <dbReference type="EMBL" id="QFY58914.1"/>
    </source>
</evidence>
<dbReference type="EMBL" id="NWMT01000056">
    <property type="protein sequence ID" value="PCD00933.1"/>
    <property type="molecule type" value="Genomic_DNA"/>
</dbReference>
<feature type="transmembrane region" description="Helical" evidence="1">
    <location>
        <begin position="20"/>
        <end position="39"/>
    </location>
</feature>
<dbReference type="Proteomes" id="UP000344571">
    <property type="component" value="Chromosome"/>
</dbReference>
<proteinExistence type="predicted"/>
<dbReference type="EMBL" id="CP033116">
    <property type="protein sequence ID" value="QFY58914.1"/>
    <property type="molecule type" value="Genomic_DNA"/>
</dbReference>
<dbReference type="NCBIfam" id="TIGR02532">
    <property type="entry name" value="IV_pilin_GFxxxE"/>
    <property type="match status" value="1"/>
</dbReference>
<sequence>MRIQRPVSCNQQRGITLIEVLITVLVLSVGLLGLAGLQLTSLRNNQSAMERSVGIVQSYSIIEAIRADPDSAKANGFNIALDADPSGNTFPANALTSWRQQLRANLGSDAVGAVSCNTTRCTVTVQWDDSRGIDGNAAQQIVTEVHL</sequence>
<dbReference type="InterPro" id="IPR013362">
    <property type="entry name" value="Pilus_4_PilV"/>
</dbReference>
<keyword evidence="1" id="KW-0472">Membrane</keyword>
<reference evidence="3 5" key="2">
    <citation type="submission" date="2018-10" db="EMBL/GenBank/DDBJ databases">
        <title>Complete genome sequence of Pseudomonas pelagia strain Kongs-67.</title>
        <authorList>
            <person name="Sinha R.K."/>
            <person name="Krishnan K."/>
        </authorList>
    </citation>
    <scope>NUCLEOTIDE SEQUENCE [LARGE SCALE GENOMIC DNA]</scope>
    <source>
        <strain evidence="3 5">Kongs-67</strain>
    </source>
</reference>
<accession>A0AA91U5J0</accession>
<protein>
    <submittedName>
        <fullName evidence="2">Type IV pilus modification protein PilV</fullName>
    </submittedName>
</protein>
<dbReference type="Proteomes" id="UP000243750">
    <property type="component" value="Unassembled WGS sequence"/>
</dbReference>
<dbReference type="PROSITE" id="PS00409">
    <property type="entry name" value="PROKAR_NTER_METHYL"/>
    <property type="match status" value="1"/>
</dbReference>
<keyword evidence="1" id="KW-1133">Transmembrane helix</keyword>
<keyword evidence="1" id="KW-0812">Transmembrane</keyword>
<evidence type="ECO:0000313" key="5">
    <source>
        <dbReference type="Proteomes" id="UP000344571"/>
    </source>
</evidence>
<evidence type="ECO:0000313" key="2">
    <source>
        <dbReference type="EMBL" id="PCD00933.1"/>
    </source>
</evidence>
<dbReference type="AlphaFoldDB" id="A0AA91U5J0"/>
<organism evidence="2 4">
    <name type="scientific">Halopseudomonas pelagia</name>
    <dbReference type="NCBI Taxonomy" id="553151"/>
    <lineage>
        <taxon>Bacteria</taxon>
        <taxon>Pseudomonadati</taxon>
        <taxon>Pseudomonadota</taxon>
        <taxon>Gammaproteobacteria</taxon>
        <taxon>Pseudomonadales</taxon>
        <taxon>Pseudomonadaceae</taxon>
        <taxon>Halopseudomonas</taxon>
    </lineage>
</organism>
<evidence type="ECO:0000256" key="1">
    <source>
        <dbReference type="SAM" id="Phobius"/>
    </source>
</evidence>
<dbReference type="InterPro" id="IPR012902">
    <property type="entry name" value="N_methyl_site"/>
</dbReference>
<keyword evidence="5" id="KW-1185">Reference proteome</keyword>
<gene>
    <name evidence="2" type="primary">pilV</name>
    <name evidence="2" type="ORF">CO192_03210</name>
    <name evidence="3" type="ORF">EAO82_18085</name>
</gene>
<evidence type="ECO:0000313" key="4">
    <source>
        <dbReference type="Proteomes" id="UP000243750"/>
    </source>
</evidence>
<dbReference type="Pfam" id="PF07963">
    <property type="entry name" value="N_methyl"/>
    <property type="match status" value="1"/>
</dbReference>
<dbReference type="NCBIfam" id="TIGR02523">
    <property type="entry name" value="type_IV_pilV"/>
    <property type="match status" value="1"/>
</dbReference>
<name>A0AA91U5J0_9GAMM</name>
<reference evidence="2 4" key="1">
    <citation type="submission" date="2017-09" db="EMBL/GenBank/DDBJ databases">
        <title>Bacterial and phytoplankton interrelationship in Kongsfjorden, an Arctic fjord.</title>
        <authorList>
            <person name="Sinha R."/>
            <person name="Krishnan K."/>
        </authorList>
    </citation>
    <scope>NUCLEOTIDE SEQUENCE [LARGE SCALE GENOMIC DNA]</scope>
    <source>
        <strain evidence="2 4">58</strain>
    </source>
</reference>